<dbReference type="Proteomes" id="UP000024547">
    <property type="component" value="Unassembled WGS sequence"/>
</dbReference>
<evidence type="ECO:0000256" key="5">
    <source>
        <dbReference type="PIRSR" id="PIRSR606710-2"/>
    </source>
</evidence>
<keyword evidence="2 6" id="KW-0378">Hydrolase</keyword>
<evidence type="ECO:0000256" key="3">
    <source>
        <dbReference type="ARBA" id="ARBA00023295"/>
    </source>
</evidence>
<accession>A0A059ECM6</accession>
<gene>
    <name evidence="9" type="ORF">HY36_02890</name>
</gene>
<evidence type="ECO:0000256" key="1">
    <source>
        <dbReference type="ARBA" id="ARBA00009865"/>
    </source>
</evidence>
<reference evidence="9 10" key="1">
    <citation type="journal article" date="2014" name="Antonie Van Leeuwenhoek">
        <title>Hyphomonas beringensis sp. nov. and Hyphomonas chukchiensis sp. nov., isolated from surface seawater of the Bering Sea and Chukchi Sea.</title>
        <authorList>
            <person name="Li C."/>
            <person name="Lai Q."/>
            <person name="Li G."/>
            <person name="Dong C."/>
            <person name="Wang J."/>
            <person name="Liao Y."/>
            <person name="Shao Z."/>
        </authorList>
    </citation>
    <scope>NUCLEOTIDE SEQUENCE [LARGE SCALE GENOMIC DNA]</scope>
    <source>
        <strain evidence="9 10">22II1-22F38</strain>
    </source>
</reference>
<keyword evidence="3 6" id="KW-0326">Glycosidase</keyword>
<dbReference type="PROSITE" id="PS51257">
    <property type="entry name" value="PROKAR_LIPOPROTEIN"/>
    <property type="match status" value="1"/>
</dbReference>
<proteinExistence type="inferred from homology"/>
<dbReference type="STRING" id="1280948.HY36_02890"/>
<feature type="active site" description="Proton acceptor" evidence="4">
    <location>
        <position position="74"/>
    </location>
</feature>
<dbReference type="RefSeq" id="WP_035547870.1">
    <property type="nucleotide sequence ID" value="NZ_AWFH01000001.1"/>
</dbReference>
<sequence>MKDLLTRRQSLLLLGTTIAAGACSAKPTGRARPDAGSRPTPSMAGWGAGFENQRIADRGDGTFLNPIFSGDRPDPSIIKDGDTYYLTFSSFDAYPGLFIWQSNDLVNWQPVGPALTHPIGSVWAPDLVKHEERYFIYIPARSADRKSIYVIHAVRIDGPWSEPVDLNLPDHIDPAHAVGEDGKRYLFLSNGDLIQLSEDGLSTVGEVEHVYDPWRYPEDWDVECFCPEGPKTLRKDDWFYMLTAVGGTAGPPTGHMVIAARSRSVKGPWHHAPNNPQVRTTDRSESWWSRGHATLLEGPNGDWWMISHGYENGFWTLGRQCLLEPIRWRDDGWFESLGGDLSRPFPKPRPDEHRPHGIPLSDDFTSASLGPQWAFYNPSPEEYGRVSLNGSGLALAAKGSTPADTSPLCVIPGDRAYEVTTQIELEAGARAGLLLFYNAGLYCGISYGPEGLVMHRYGQERARPGDLKPGLTKFDLKARNDHHVVTFFTRLPGERWKKFDVQMEVSGYHHNTAYDFLSLRPGLMSAGTGQVRFTQFQYRSLS</sequence>
<dbReference type="eggNOG" id="COG3507">
    <property type="taxonomic scope" value="Bacteria"/>
</dbReference>
<keyword evidence="10" id="KW-1185">Reference proteome</keyword>
<dbReference type="Pfam" id="PF04616">
    <property type="entry name" value="Glyco_hydro_43"/>
    <property type="match status" value="1"/>
</dbReference>
<dbReference type="Pfam" id="PF17851">
    <property type="entry name" value="GH43_C2"/>
    <property type="match status" value="1"/>
</dbReference>
<dbReference type="GO" id="GO:0004553">
    <property type="term" value="F:hydrolase activity, hydrolyzing O-glycosyl compounds"/>
    <property type="evidence" value="ECO:0007669"/>
    <property type="project" value="InterPro"/>
</dbReference>
<protein>
    <recommendedName>
        <fullName evidence="8">Beta-xylosidase C-terminal Concanavalin A-like domain-containing protein</fullName>
    </recommendedName>
</protein>
<name>A0A059ECM6_9PROT</name>
<evidence type="ECO:0000256" key="4">
    <source>
        <dbReference type="PIRSR" id="PIRSR606710-1"/>
    </source>
</evidence>
<organism evidence="9 10">
    <name type="scientific">Hyphomonas atlantica</name>
    <dbReference type="NCBI Taxonomy" id="1280948"/>
    <lineage>
        <taxon>Bacteria</taxon>
        <taxon>Pseudomonadati</taxon>
        <taxon>Pseudomonadota</taxon>
        <taxon>Alphaproteobacteria</taxon>
        <taxon>Hyphomonadales</taxon>
        <taxon>Hyphomonadaceae</taxon>
        <taxon>Hyphomonas</taxon>
    </lineage>
</organism>
<dbReference type="PATRIC" id="fig|1280948.3.peg.572"/>
<feature type="site" description="Important for catalytic activity, responsible for pKa modulation of the active site Glu and correct orientation of both the proton donor and substrate" evidence="5">
    <location>
        <position position="173"/>
    </location>
</feature>
<dbReference type="AlphaFoldDB" id="A0A059ECM6"/>
<comment type="similarity">
    <text evidence="1 6">Belongs to the glycosyl hydrolase 43 family.</text>
</comment>
<comment type="caution">
    <text evidence="9">The sequence shown here is derived from an EMBL/GenBank/DDBJ whole genome shotgun (WGS) entry which is preliminary data.</text>
</comment>
<dbReference type="InterPro" id="IPR006710">
    <property type="entry name" value="Glyco_hydro_43"/>
</dbReference>
<dbReference type="SUPFAM" id="SSF75005">
    <property type="entry name" value="Arabinanase/levansucrase/invertase"/>
    <property type="match status" value="1"/>
</dbReference>
<evidence type="ECO:0000256" key="6">
    <source>
        <dbReference type="RuleBase" id="RU361187"/>
    </source>
</evidence>
<evidence type="ECO:0000313" key="10">
    <source>
        <dbReference type="Proteomes" id="UP000024547"/>
    </source>
</evidence>
<dbReference type="OrthoDB" id="9801455at2"/>
<evidence type="ECO:0000256" key="2">
    <source>
        <dbReference type="ARBA" id="ARBA00022801"/>
    </source>
</evidence>
<feature type="domain" description="Beta-xylosidase C-terminal Concanavalin A-like" evidence="8">
    <location>
        <begin position="361"/>
        <end position="538"/>
    </location>
</feature>
<dbReference type="PANTHER" id="PTHR42812:SF2">
    <property type="entry name" value="XYLOSIDASE_ARABINOSIDASE"/>
    <property type="match status" value="1"/>
</dbReference>
<dbReference type="GO" id="GO:0005975">
    <property type="term" value="P:carbohydrate metabolic process"/>
    <property type="evidence" value="ECO:0007669"/>
    <property type="project" value="InterPro"/>
</dbReference>
<dbReference type="InterPro" id="IPR023296">
    <property type="entry name" value="Glyco_hydro_beta-prop_sf"/>
</dbReference>
<dbReference type="SUPFAM" id="SSF49899">
    <property type="entry name" value="Concanavalin A-like lectins/glucanases"/>
    <property type="match status" value="1"/>
</dbReference>
<dbReference type="Gene3D" id="2.60.120.200">
    <property type="match status" value="1"/>
</dbReference>
<evidence type="ECO:0000313" key="9">
    <source>
        <dbReference type="EMBL" id="KCZ65350.1"/>
    </source>
</evidence>
<dbReference type="PANTHER" id="PTHR42812">
    <property type="entry name" value="BETA-XYLOSIDASE"/>
    <property type="match status" value="1"/>
</dbReference>
<dbReference type="Gene3D" id="2.115.10.20">
    <property type="entry name" value="Glycosyl hydrolase domain, family 43"/>
    <property type="match status" value="1"/>
</dbReference>
<feature type="region of interest" description="Disordered" evidence="7">
    <location>
        <begin position="24"/>
        <end position="43"/>
    </location>
</feature>
<dbReference type="EMBL" id="AWFH01000001">
    <property type="protein sequence ID" value="KCZ65350.1"/>
    <property type="molecule type" value="Genomic_DNA"/>
</dbReference>
<dbReference type="CDD" id="cd09002">
    <property type="entry name" value="GH43_XYL-like"/>
    <property type="match status" value="1"/>
</dbReference>
<dbReference type="InterPro" id="IPR041542">
    <property type="entry name" value="GH43_C2"/>
</dbReference>
<evidence type="ECO:0000256" key="7">
    <source>
        <dbReference type="SAM" id="MobiDB-lite"/>
    </source>
</evidence>
<feature type="active site" description="Proton donor" evidence="4">
    <location>
        <position position="228"/>
    </location>
</feature>
<dbReference type="InterPro" id="IPR051795">
    <property type="entry name" value="Glycosyl_Hydrlase_43"/>
</dbReference>
<evidence type="ECO:0000259" key="8">
    <source>
        <dbReference type="Pfam" id="PF17851"/>
    </source>
</evidence>
<dbReference type="InterPro" id="IPR013320">
    <property type="entry name" value="ConA-like_dom_sf"/>
</dbReference>